<sequence length="295" mass="32209">MVQVKEVMTSAPVTIRPWASVREAANLMAQHRIGSLPVLEDGTLVGVIISRDLRGVHPNRVVMDVLRGPPIFISPKASLLEAQALMQEKGVERLLVVEEGRLLGILTKRALAFALGQGFDPLTGLPRADFLRSHLERLMDKGIDPTLVFVDLDDFGLLNKQLGHTAGDQALKEVASRLSAFARKHRGEAFRYAGDEFALVFPRPRARVLPHLPELLKLPLRVGEKRLGLSLGVAGGRRRKKRPGSSRATADDLIRLASLASTLAKGRPEKMALGEEVNLPNTRALEAESFPGSGR</sequence>
<dbReference type="InterPro" id="IPR046342">
    <property type="entry name" value="CBS_dom_sf"/>
</dbReference>
<dbReference type="SUPFAM" id="SSF55073">
    <property type="entry name" value="Nucleotide cyclase"/>
    <property type="match status" value="1"/>
</dbReference>
<dbReference type="PROSITE" id="PS50887">
    <property type="entry name" value="GGDEF"/>
    <property type="match status" value="1"/>
</dbReference>
<dbReference type="SMART" id="SM00116">
    <property type="entry name" value="CBS"/>
    <property type="match status" value="2"/>
</dbReference>
<protein>
    <submittedName>
        <fullName evidence="5">GGDEF domain-containing protein</fullName>
    </submittedName>
</protein>
<comment type="caution">
    <text evidence="5">The sequence shown here is derived from an EMBL/GenBank/DDBJ whole genome shotgun (WGS) entry which is preliminary data.</text>
</comment>
<dbReference type="CDD" id="cd01949">
    <property type="entry name" value="GGDEF"/>
    <property type="match status" value="1"/>
</dbReference>
<keyword evidence="1 2" id="KW-0129">CBS domain</keyword>
<dbReference type="PANTHER" id="PTHR43080:SF2">
    <property type="entry name" value="CBS DOMAIN-CONTAINING PROTEIN"/>
    <property type="match status" value="1"/>
</dbReference>
<dbReference type="Proteomes" id="UP000288082">
    <property type="component" value="Unassembled WGS sequence"/>
</dbReference>
<dbReference type="InterPro" id="IPR000160">
    <property type="entry name" value="GGDEF_dom"/>
</dbReference>
<dbReference type="Proteomes" id="UP000287439">
    <property type="component" value="Unassembled WGS sequence"/>
</dbReference>
<evidence type="ECO:0000313" key="7">
    <source>
        <dbReference type="Proteomes" id="UP000287439"/>
    </source>
</evidence>
<dbReference type="Pfam" id="PF00571">
    <property type="entry name" value="CBS"/>
    <property type="match status" value="2"/>
</dbReference>
<accession>A0A430QY00</accession>
<feature type="domain" description="CBS" evidence="4">
    <location>
        <begin position="8"/>
        <end position="65"/>
    </location>
</feature>
<dbReference type="InterPro" id="IPR000644">
    <property type="entry name" value="CBS_dom"/>
</dbReference>
<dbReference type="PROSITE" id="PS51371">
    <property type="entry name" value="CBS"/>
    <property type="match status" value="2"/>
</dbReference>
<dbReference type="PANTHER" id="PTHR43080">
    <property type="entry name" value="CBS DOMAIN-CONTAINING PROTEIN CBSX3, MITOCHONDRIAL"/>
    <property type="match status" value="1"/>
</dbReference>
<dbReference type="RefSeq" id="WP_126187833.1">
    <property type="nucleotide sequence ID" value="NZ_PELM01000448.1"/>
</dbReference>
<name>A0A430QY00_THESC</name>
<dbReference type="EMBL" id="PELV01000404">
    <property type="protein sequence ID" value="RTH14535.1"/>
    <property type="molecule type" value="Genomic_DNA"/>
</dbReference>
<evidence type="ECO:0000313" key="6">
    <source>
        <dbReference type="EMBL" id="RTH14535.1"/>
    </source>
</evidence>
<dbReference type="AlphaFoldDB" id="A0A430QY00"/>
<dbReference type="SMART" id="SM00267">
    <property type="entry name" value="GGDEF"/>
    <property type="match status" value="1"/>
</dbReference>
<evidence type="ECO:0000256" key="1">
    <source>
        <dbReference type="ARBA" id="ARBA00023122"/>
    </source>
</evidence>
<organism evidence="5 8">
    <name type="scientific">Thermus scotoductus</name>
    <dbReference type="NCBI Taxonomy" id="37636"/>
    <lineage>
        <taxon>Bacteria</taxon>
        <taxon>Thermotogati</taxon>
        <taxon>Deinococcota</taxon>
        <taxon>Deinococci</taxon>
        <taxon>Thermales</taxon>
        <taxon>Thermaceae</taxon>
        <taxon>Thermus</taxon>
    </lineage>
</organism>
<gene>
    <name evidence="6" type="ORF">CSW41_11950</name>
    <name evidence="5" type="ORF">CSW50_11325</name>
</gene>
<proteinExistence type="predicted"/>
<feature type="domain" description="CBS" evidence="4">
    <location>
        <begin position="66"/>
        <end position="122"/>
    </location>
</feature>
<evidence type="ECO:0000313" key="8">
    <source>
        <dbReference type="Proteomes" id="UP000288082"/>
    </source>
</evidence>
<dbReference type="NCBIfam" id="TIGR00254">
    <property type="entry name" value="GGDEF"/>
    <property type="match status" value="1"/>
</dbReference>
<dbReference type="Gene3D" id="3.10.580.10">
    <property type="entry name" value="CBS-domain"/>
    <property type="match status" value="1"/>
</dbReference>
<dbReference type="InterPro" id="IPR029787">
    <property type="entry name" value="Nucleotide_cyclase"/>
</dbReference>
<evidence type="ECO:0000259" key="3">
    <source>
        <dbReference type="PROSITE" id="PS50887"/>
    </source>
</evidence>
<evidence type="ECO:0000313" key="5">
    <source>
        <dbReference type="EMBL" id="RTH00031.1"/>
    </source>
</evidence>
<evidence type="ECO:0000259" key="4">
    <source>
        <dbReference type="PROSITE" id="PS51371"/>
    </source>
</evidence>
<dbReference type="InterPro" id="IPR043128">
    <property type="entry name" value="Rev_trsase/Diguanyl_cyclase"/>
</dbReference>
<dbReference type="Pfam" id="PF00990">
    <property type="entry name" value="GGDEF"/>
    <property type="match status" value="1"/>
</dbReference>
<evidence type="ECO:0000256" key="2">
    <source>
        <dbReference type="PROSITE-ProRule" id="PRU00703"/>
    </source>
</evidence>
<feature type="domain" description="GGDEF" evidence="3">
    <location>
        <begin position="143"/>
        <end position="275"/>
    </location>
</feature>
<dbReference type="InterPro" id="IPR051257">
    <property type="entry name" value="Diverse_CBS-Domain"/>
</dbReference>
<dbReference type="Gene3D" id="3.30.70.270">
    <property type="match status" value="1"/>
</dbReference>
<reference evidence="7 8" key="1">
    <citation type="journal article" date="2019" name="Extremophiles">
        <title>Biogeography of thermophiles and predominance of Thermus scotoductus in domestic water heaters.</title>
        <authorList>
            <person name="Wilpiszeski R.L."/>
            <person name="Zhang Z."/>
            <person name="House C.H."/>
        </authorList>
    </citation>
    <scope>NUCLEOTIDE SEQUENCE [LARGE SCALE GENOMIC DNA]</scope>
    <source>
        <strain evidence="6 7">28_S28</strain>
        <strain evidence="5 8">38_S38</strain>
    </source>
</reference>
<dbReference type="EMBL" id="PELM01000448">
    <property type="protein sequence ID" value="RTH00031.1"/>
    <property type="molecule type" value="Genomic_DNA"/>
</dbReference>
<dbReference type="SUPFAM" id="SSF54631">
    <property type="entry name" value="CBS-domain pair"/>
    <property type="match status" value="1"/>
</dbReference>